<comment type="caution">
    <text evidence="3">The sequence shown here is derived from an EMBL/GenBank/DDBJ whole genome shotgun (WGS) entry which is preliminary data.</text>
</comment>
<proteinExistence type="predicted"/>
<reference evidence="3" key="1">
    <citation type="submission" date="2022-07" db="EMBL/GenBank/DDBJ databases">
        <title>The genome of Lyophyllum shimeji provides insight into the initial evolution of ectomycorrhizal fungal genome.</title>
        <authorList>
            <person name="Kobayashi Y."/>
            <person name="Shibata T."/>
            <person name="Hirakawa H."/>
            <person name="Shigenobu S."/>
            <person name="Nishiyama T."/>
            <person name="Yamada A."/>
            <person name="Hasebe M."/>
            <person name="Kawaguchi M."/>
        </authorList>
    </citation>
    <scope>NUCLEOTIDE SEQUENCE</scope>
    <source>
        <strain evidence="3">AT787</strain>
    </source>
</reference>
<organism evidence="3 4">
    <name type="scientific">Lyophyllum shimeji</name>
    <name type="common">Hon-shimeji</name>
    <name type="synonym">Tricholoma shimeji</name>
    <dbReference type="NCBI Taxonomy" id="47721"/>
    <lineage>
        <taxon>Eukaryota</taxon>
        <taxon>Fungi</taxon>
        <taxon>Dikarya</taxon>
        <taxon>Basidiomycota</taxon>
        <taxon>Agaricomycotina</taxon>
        <taxon>Agaricomycetes</taxon>
        <taxon>Agaricomycetidae</taxon>
        <taxon>Agaricales</taxon>
        <taxon>Tricholomatineae</taxon>
        <taxon>Lyophyllaceae</taxon>
        <taxon>Lyophyllum</taxon>
    </lineage>
</organism>
<dbReference type="OrthoDB" id="3251235at2759"/>
<feature type="region of interest" description="Disordered" evidence="1">
    <location>
        <begin position="453"/>
        <end position="492"/>
    </location>
</feature>
<evidence type="ECO:0000313" key="3">
    <source>
        <dbReference type="EMBL" id="GLB45643.1"/>
    </source>
</evidence>
<keyword evidence="4" id="KW-1185">Reference proteome</keyword>
<dbReference type="InterPro" id="IPR046496">
    <property type="entry name" value="DUF6589"/>
</dbReference>
<protein>
    <recommendedName>
        <fullName evidence="2">DUF6589 domain-containing protein</fullName>
    </recommendedName>
</protein>
<gene>
    <name evidence="3" type="ORF">LshimejAT787_2500350</name>
</gene>
<sequence>MDIAQKAYLRIQTHTEYRVLWFLLDCPEFDLVTYTGRDSDALKPLPPVNQLPCGPDHATLQYLLGTVNIPEASYEDHERLIDEWFNQLGWKNAGQQMKLATTKVVPWVGDQLTMDCLRGLFKFRADDENSYKRLDFMVLAFGWLHLQMAFANSLHKQYLGTSEGRGLRQAFELLKRKGLTRVLTQGPFHHDLEEALYHVAERTPEELAKLAAELVRHHASSEAMDDMDADTENPVDEHKRQVIMWNRDVLQYIMLNQAVRHGDVGLMEDFLPVLLFRFIVGGNGNYTNEILELLQNLHREWPAEVCDFVRQHCWVINFSGKPGEWCEVDKAQEHNIKDMKVTYRSEGPNIQWEFLKKLHPAIHVIRGVTDYIEKQFGTLTRGKKHTIPKKEEDVQTLHKSYHTSGHHKRSATISKIRLKKDRAEDFASDGFKKFQSGSVLGKWVHQRTFTRSKAERWEDNQGSEDEVVTTVEDEGSEEAVEVPPGSERSGDS</sequence>
<dbReference type="EMBL" id="BRPK01000025">
    <property type="protein sequence ID" value="GLB45643.1"/>
    <property type="molecule type" value="Genomic_DNA"/>
</dbReference>
<evidence type="ECO:0000256" key="1">
    <source>
        <dbReference type="SAM" id="MobiDB-lite"/>
    </source>
</evidence>
<dbReference type="Pfam" id="PF20231">
    <property type="entry name" value="DUF6589"/>
    <property type="match status" value="1"/>
</dbReference>
<dbReference type="Proteomes" id="UP001063166">
    <property type="component" value="Unassembled WGS sequence"/>
</dbReference>
<feature type="domain" description="DUF6589" evidence="2">
    <location>
        <begin position="7"/>
        <end position="385"/>
    </location>
</feature>
<feature type="compositionally biased region" description="Acidic residues" evidence="1">
    <location>
        <begin position="461"/>
        <end position="480"/>
    </location>
</feature>
<evidence type="ECO:0000259" key="2">
    <source>
        <dbReference type="Pfam" id="PF20231"/>
    </source>
</evidence>
<accession>A0A9P3Q0Z7</accession>
<name>A0A9P3Q0Z7_LYOSH</name>
<dbReference type="AlphaFoldDB" id="A0A9P3Q0Z7"/>
<evidence type="ECO:0000313" key="4">
    <source>
        <dbReference type="Proteomes" id="UP001063166"/>
    </source>
</evidence>